<protein>
    <submittedName>
        <fullName evidence="1">Phosphonate C-P lyase system protein PhnH</fullName>
    </submittedName>
</protein>
<evidence type="ECO:0000313" key="2">
    <source>
        <dbReference type="Proteomes" id="UP000220922"/>
    </source>
</evidence>
<reference evidence="1 2" key="1">
    <citation type="submission" date="2016-05" db="EMBL/GenBank/DDBJ databases">
        <authorList>
            <person name="Lavstsen T."/>
            <person name="Jespersen J.S."/>
        </authorList>
    </citation>
    <scope>NUCLEOTIDE SEQUENCE [LARGE SCALE GENOMIC DNA]</scope>
    <source>
        <strain evidence="1 2">B7-9</strain>
    </source>
</reference>
<name>A0A2H3KMQ9_9CHLR</name>
<dbReference type="EMBL" id="LYXE01000072">
    <property type="protein sequence ID" value="PDV99434.1"/>
    <property type="molecule type" value="Genomic_DNA"/>
</dbReference>
<keyword evidence="1" id="KW-0456">Lyase</keyword>
<dbReference type="InterPro" id="IPR038058">
    <property type="entry name" value="PhnH-like_sp"/>
</dbReference>
<sequence length="183" mass="19645">MMSMPHMTPAELRQHATFTALMWAFSYPGRPQRLPAAGLAAFVAIGETLLDLETGFFTPYDDLVPALAATGGRPLPPIHAPYQFYPQLTLAELDLLVTAPLGTYAEPDRGATLVLGCGFAHGTPLHLSGPGLAQPLTITVARLPDALWRARATVAVYPLGWDLYLVDGDQVIGLPRTTRVEVG</sequence>
<dbReference type="GO" id="GO:0016829">
    <property type="term" value="F:lyase activity"/>
    <property type="evidence" value="ECO:0007669"/>
    <property type="project" value="UniProtKB-KW"/>
</dbReference>
<dbReference type="Gene3D" id="3.40.50.11310">
    <property type="entry name" value="Bacterial phosphonate metabolism protein PhnH"/>
    <property type="match status" value="1"/>
</dbReference>
<gene>
    <name evidence="1" type="ORF">A9Q02_12390</name>
</gene>
<dbReference type="NCBIfam" id="TIGR03292">
    <property type="entry name" value="PhnH_redo"/>
    <property type="match status" value="1"/>
</dbReference>
<dbReference type="AlphaFoldDB" id="A0A2H3KMQ9"/>
<dbReference type="SUPFAM" id="SSF159709">
    <property type="entry name" value="PhnH-like"/>
    <property type="match status" value="1"/>
</dbReference>
<organism evidence="1 2">
    <name type="scientific">Candidatus Chloroploca asiatica</name>
    <dbReference type="NCBI Taxonomy" id="1506545"/>
    <lineage>
        <taxon>Bacteria</taxon>
        <taxon>Bacillati</taxon>
        <taxon>Chloroflexota</taxon>
        <taxon>Chloroflexia</taxon>
        <taxon>Chloroflexales</taxon>
        <taxon>Chloroflexineae</taxon>
        <taxon>Oscillochloridaceae</taxon>
        <taxon>Candidatus Chloroploca</taxon>
    </lineage>
</organism>
<evidence type="ECO:0000313" key="1">
    <source>
        <dbReference type="EMBL" id="PDV99434.1"/>
    </source>
</evidence>
<dbReference type="InterPro" id="IPR008772">
    <property type="entry name" value="Phosphonate_metab_PhnH"/>
</dbReference>
<dbReference type="GO" id="GO:0019634">
    <property type="term" value="P:organic phosphonate metabolic process"/>
    <property type="evidence" value="ECO:0007669"/>
    <property type="project" value="InterPro"/>
</dbReference>
<accession>A0A2H3KMQ9</accession>
<comment type="caution">
    <text evidence="1">The sequence shown here is derived from an EMBL/GenBank/DDBJ whole genome shotgun (WGS) entry which is preliminary data.</text>
</comment>
<proteinExistence type="predicted"/>
<dbReference type="Pfam" id="PF05845">
    <property type="entry name" value="PhnH"/>
    <property type="match status" value="1"/>
</dbReference>
<keyword evidence="2" id="KW-1185">Reference proteome</keyword>
<dbReference type="Proteomes" id="UP000220922">
    <property type="component" value="Unassembled WGS sequence"/>
</dbReference>